<proteinExistence type="predicted"/>
<feature type="compositionally biased region" description="Basic and acidic residues" evidence="1">
    <location>
        <begin position="447"/>
        <end position="457"/>
    </location>
</feature>
<dbReference type="RefSeq" id="WP_344765311.1">
    <property type="nucleotide sequence ID" value="NZ_BAAAZE010000014.1"/>
</dbReference>
<feature type="compositionally biased region" description="Basic and acidic residues" evidence="1">
    <location>
        <begin position="521"/>
        <end position="540"/>
    </location>
</feature>
<feature type="region of interest" description="Disordered" evidence="1">
    <location>
        <begin position="419"/>
        <end position="540"/>
    </location>
</feature>
<evidence type="ECO:0000256" key="2">
    <source>
        <dbReference type="SAM" id="SignalP"/>
    </source>
</evidence>
<organism evidence="3 4">
    <name type="scientific">Actimicrobium antarcticum</name>
    <dbReference type="NCBI Taxonomy" id="1051899"/>
    <lineage>
        <taxon>Bacteria</taxon>
        <taxon>Pseudomonadati</taxon>
        <taxon>Pseudomonadota</taxon>
        <taxon>Betaproteobacteria</taxon>
        <taxon>Burkholderiales</taxon>
        <taxon>Oxalobacteraceae</taxon>
        <taxon>Actimicrobium</taxon>
    </lineage>
</organism>
<comment type="caution">
    <text evidence="3">The sequence shown here is derived from an EMBL/GenBank/DDBJ whole genome shotgun (WGS) entry which is preliminary data.</text>
</comment>
<dbReference type="PANTHER" id="PTHR38731">
    <property type="entry name" value="LIPL45-RELATED LIPOPROTEIN-RELATED"/>
    <property type="match status" value="1"/>
</dbReference>
<evidence type="ECO:0000256" key="1">
    <source>
        <dbReference type="SAM" id="MobiDB-lite"/>
    </source>
</evidence>
<feature type="compositionally biased region" description="Pro residues" evidence="1">
    <location>
        <begin position="424"/>
        <end position="436"/>
    </location>
</feature>
<evidence type="ECO:0000313" key="3">
    <source>
        <dbReference type="EMBL" id="GAA4032800.1"/>
    </source>
</evidence>
<accession>A0ABP7TY72</accession>
<dbReference type="InterPro" id="IPR046535">
    <property type="entry name" value="DUF6600"/>
</dbReference>
<dbReference type="Proteomes" id="UP001501353">
    <property type="component" value="Unassembled WGS sequence"/>
</dbReference>
<keyword evidence="4" id="KW-1185">Reference proteome</keyword>
<reference evidence="4" key="1">
    <citation type="journal article" date="2019" name="Int. J. Syst. Evol. Microbiol.">
        <title>The Global Catalogue of Microorganisms (GCM) 10K type strain sequencing project: providing services to taxonomists for standard genome sequencing and annotation.</title>
        <authorList>
            <consortium name="The Broad Institute Genomics Platform"/>
            <consortium name="The Broad Institute Genome Sequencing Center for Infectious Disease"/>
            <person name="Wu L."/>
            <person name="Ma J."/>
        </authorList>
    </citation>
    <scope>NUCLEOTIDE SEQUENCE [LARGE SCALE GENOMIC DNA]</scope>
    <source>
        <strain evidence="4">JCM 16673</strain>
    </source>
</reference>
<name>A0ABP7TY72_9BURK</name>
<gene>
    <name evidence="3" type="ORF">GCM10022212_34810</name>
</gene>
<sequence length="540" mass="59829">MKLNVFPCIALLVLTAVSTPASADPSGRVGRISDTQGAVTFRSAGYTDAAIRNWPITSGNSLATDTASRAEIRVGSAAVRLDGNTDLDIVELDDTRFHLRIHRGNAVIHIRNADLARDVEIDTPQGRILLSEPSQLRIDVRDDAPVTMLSVLSGSASFDAPDSRFSIAAGRRAEVAGNELRVIELRTALRDDDFDRWSALRERNDVRSVSANYVSAETTGYEELDTHGDWRVTSLYGPVWSPRVIQTGWAPYRDGRWTWVAPWGWTWVDSAPWGYAPSHYGRWVWLDQRWGWAPGNVVARPVWAPALVGWVGGSSPQRAYAVGVAPSVGWFPLAPREAYVPAYRVSPRYIQQINTTIVNHVVVNNSVQVYQNRNVSNAVTVMPHARFIAQNIVQSAPPDNDRTRLARAAPAVAVMPQTMTTLPSPQPLPAAQPPARQPDSAAWQIERNQRREARQARNADALPDQDQARRHQQSGLERRESPRPSPQVAATPAIQTAVVAAAPLTTRRVDVQRPASPPGQVREHRSERDKPQHRHDHPER</sequence>
<dbReference type="EMBL" id="BAAAZE010000014">
    <property type="protein sequence ID" value="GAA4032800.1"/>
    <property type="molecule type" value="Genomic_DNA"/>
</dbReference>
<feature type="signal peptide" evidence="2">
    <location>
        <begin position="1"/>
        <end position="23"/>
    </location>
</feature>
<keyword evidence="2" id="KW-0732">Signal</keyword>
<evidence type="ECO:0000313" key="4">
    <source>
        <dbReference type="Proteomes" id="UP001501353"/>
    </source>
</evidence>
<feature type="chain" id="PRO_5046102072" description="FecR protein domain-containing protein" evidence="2">
    <location>
        <begin position="24"/>
        <end position="540"/>
    </location>
</feature>
<dbReference type="Pfam" id="PF20245">
    <property type="entry name" value="DUF6600"/>
    <property type="match status" value="1"/>
</dbReference>
<evidence type="ECO:0008006" key="5">
    <source>
        <dbReference type="Google" id="ProtNLM"/>
    </source>
</evidence>
<dbReference type="PANTHER" id="PTHR38731:SF3">
    <property type="entry name" value="BLL6125 PROTEIN"/>
    <property type="match status" value="1"/>
</dbReference>
<protein>
    <recommendedName>
        <fullName evidence="5">FecR protein domain-containing protein</fullName>
    </recommendedName>
</protein>